<dbReference type="Proteomes" id="UP001069047">
    <property type="component" value="Unassembled WGS sequence"/>
</dbReference>
<reference evidence="1" key="2">
    <citation type="submission" date="2022-09" db="EMBL/GenBank/DDBJ databases">
        <title>Aerococcus urinae taxonomy study.</title>
        <authorList>
            <person name="Christensen J."/>
            <person name="Senneby E."/>
        </authorList>
    </citation>
    <scope>NUCLEOTIDE SEQUENCE</scope>
    <source>
        <strain evidence="1">LUND-41-B12</strain>
    </source>
</reference>
<protein>
    <submittedName>
        <fullName evidence="1">Type II toxin-antitoxin system RelB/DinJ family antitoxin</fullName>
    </submittedName>
</protein>
<dbReference type="InterPro" id="IPR013321">
    <property type="entry name" value="Arc_rbn_hlx_hlx"/>
</dbReference>
<evidence type="ECO:0000313" key="3">
    <source>
        <dbReference type="Proteomes" id="UP000250354"/>
    </source>
</evidence>
<reference evidence="2 3" key="1">
    <citation type="journal article" date="2020" name="J. Bacteriol.">
        <title>Aerococcus urinae Isolated from Women with Lower Urinary Tract Symptoms: In Vitro Aggregation and Genome Analysis.</title>
        <authorList>
            <person name="Hilt E.E."/>
            <person name="Putonti C."/>
            <person name="Thomas-White K."/>
            <person name="Lewis A.L."/>
            <person name="Visick K.L."/>
            <person name="Gilbert N.M."/>
            <person name="Wolfe A.J."/>
        </authorList>
    </citation>
    <scope>NUCLEOTIDE SEQUENCE [LARGE SCALE GENOMIC DNA]</scope>
    <source>
        <strain evidence="2 3">UMB1016</strain>
    </source>
</reference>
<dbReference type="GO" id="GO:0006355">
    <property type="term" value="P:regulation of DNA-templated transcription"/>
    <property type="evidence" value="ECO:0007669"/>
    <property type="project" value="InterPro"/>
</dbReference>
<dbReference type="Proteomes" id="UP000250354">
    <property type="component" value="Chromosome"/>
</dbReference>
<dbReference type="RefSeq" id="WP_168163175.1">
    <property type="nucleotide sequence ID" value="NZ_CAJHLJ010000013.1"/>
</dbReference>
<organism evidence="1 4">
    <name type="scientific">Aerococcus mictus</name>
    <dbReference type="NCBI Taxonomy" id="2976810"/>
    <lineage>
        <taxon>Bacteria</taxon>
        <taxon>Bacillati</taxon>
        <taxon>Bacillota</taxon>
        <taxon>Bacilli</taxon>
        <taxon>Lactobacillales</taxon>
        <taxon>Aerococcaceae</taxon>
        <taxon>Aerococcus</taxon>
    </lineage>
</organism>
<keyword evidence="3" id="KW-1185">Reference proteome</keyword>
<accession>A0A9Q4DBW9</accession>
<sequence length="53" mass="5904">MSKESVISVEIDEDLLKSVQSILDDLGLDLDTAITMYFKKVNACQGIPFDLKL</sequence>
<gene>
    <name evidence="2" type="ORF">DBT44_0001805</name>
    <name evidence="1" type="ORF">ODY61_01555</name>
</gene>
<dbReference type="Gene3D" id="1.10.1220.10">
    <property type="entry name" value="Met repressor-like"/>
    <property type="match status" value="1"/>
</dbReference>
<evidence type="ECO:0000313" key="4">
    <source>
        <dbReference type="Proteomes" id="UP001069047"/>
    </source>
</evidence>
<dbReference type="EMBL" id="CP145132">
    <property type="protein sequence ID" value="WWC55061.1"/>
    <property type="molecule type" value="Genomic_DNA"/>
</dbReference>
<dbReference type="AlphaFoldDB" id="A0A9Q4DBW9"/>
<evidence type="ECO:0000313" key="1">
    <source>
        <dbReference type="EMBL" id="MCY3086797.1"/>
    </source>
</evidence>
<evidence type="ECO:0000313" key="2">
    <source>
        <dbReference type="EMBL" id="WWC55061.1"/>
    </source>
</evidence>
<name>A0A9Q4DBW9_9LACT</name>
<reference evidence="2" key="3">
    <citation type="submission" date="2024-02" db="EMBL/GenBank/DDBJ databases">
        <authorList>
            <person name="Choi B."/>
        </authorList>
    </citation>
    <scope>NUCLEOTIDE SEQUENCE</scope>
    <source>
        <strain evidence="2">UMB1016</strain>
    </source>
</reference>
<dbReference type="InterPro" id="IPR007337">
    <property type="entry name" value="RelB/DinJ"/>
</dbReference>
<dbReference type="EMBL" id="JAOTMY010000001">
    <property type="protein sequence ID" value="MCY3086797.1"/>
    <property type="molecule type" value="Genomic_DNA"/>
</dbReference>
<dbReference type="Pfam" id="PF04221">
    <property type="entry name" value="RelB"/>
    <property type="match status" value="1"/>
</dbReference>
<proteinExistence type="predicted"/>